<evidence type="ECO:0000313" key="1">
    <source>
        <dbReference type="EMBL" id="CAL1600413.1"/>
    </source>
</evidence>
<sequence length="134" mass="14584">MGGWGCFGWGVFGEGGSQKRFPGSRNESLLQSVSPAFHSKSWELTVSTRVQHIEGLTYSPPPTGFLGNQLVSAALVFSWGVECPVFCFRVTTAWMRGMRSRVGELDLTLVCLGGDPRVAPSRTVEESVRVCQGQ</sequence>
<dbReference type="Proteomes" id="UP001497482">
    <property type="component" value="Chromosome 23"/>
</dbReference>
<accession>A0AAV2LGW7</accession>
<organism evidence="1 2">
    <name type="scientific">Knipowitschia caucasica</name>
    <name type="common">Caucasian dwarf goby</name>
    <name type="synonym">Pomatoschistus caucasicus</name>
    <dbReference type="NCBI Taxonomy" id="637954"/>
    <lineage>
        <taxon>Eukaryota</taxon>
        <taxon>Metazoa</taxon>
        <taxon>Chordata</taxon>
        <taxon>Craniata</taxon>
        <taxon>Vertebrata</taxon>
        <taxon>Euteleostomi</taxon>
        <taxon>Actinopterygii</taxon>
        <taxon>Neopterygii</taxon>
        <taxon>Teleostei</taxon>
        <taxon>Neoteleostei</taxon>
        <taxon>Acanthomorphata</taxon>
        <taxon>Gobiaria</taxon>
        <taxon>Gobiiformes</taxon>
        <taxon>Gobioidei</taxon>
        <taxon>Gobiidae</taxon>
        <taxon>Gobiinae</taxon>
        <taxon>Knipowitschia</taxon>
    </lineage>
</organism>
<dbReference type="EMBL" id="OZ035845">
    <property type="protein sequence ID" value="CAL1600413.1"/>
    <property type="molecule type" value="Genomic_DNA"/>
</dbReference>
<gene>
    <name evidence="1" type="ORF">KC01_LOCUS28508</name>
</gene>
<reference evidence="1 2" key="1">
    <citation type="submission" date="2024-04" db="EMBL/GenBank/DDBJ databases">
        <authorList>
            <person name="Waldvogel A.-M."/>
            <person name="Schoenle A."/>
        </authorList>
    </citation>
    <scope>NUCLEOTIDE SEQUENCE [LARGE SCALE GENOMIC DNA]</scope>
</reference>
<dbReference type="AlphaFoldDB" id="A0AAV2LGW7"/>
<proteinExistence type="predicted"/>
<keyword evidence="2" id="KW-1185">Reference proteome</keyword>
<protein>
    <submittedName>
        <fullName evidence="1">Uncharacterized protein</fullName>
    </submittedName>
</protein>
<name>A0AAV2LGW7_KNICA</name>
<evidence type="ECO:0000313" key="2">
    <source>
        <dbReference type="Proteomes" id="UP001497482"/>
    </source>
</evidence>